<dbReference type="AlphaFoldDB" id="A0AAU7TG18"/>
<organism evidence="2">
    <name type="scientific">Kribbella sp. HUAS MG21</name>
    <dbReference type="NCBI Taxonomy" id="3160966"/>
    <lineage>
        <taxon>Bacteria</taxon>
        <taxon>Bacillati</taxon>
        <taxon>Actinomycetota</taxon>
        <taxon>Actinomycetes</taxon>
        <taxon>Propionibacteriales</taxon>
        <taxon>Kribbellaceae</taxon>
        <taxon>Kribbella</taxon>
    </lineage>
</organism>
<gene>
    <name evidence="2" type="ORF">ABN611_04870</name>
</gene>
<evidence type="ECO:0000256" key="1">
    <source>
        <dbReference type="SAM" id="SignalP"/>
    </source>
</evidence>
<feature type="chain" id="PRO_5043403361" evidence="1">
    <location>
        <begin position="27"/>
        <end position="304"/>
    </location>
</feature>
<dbReference type="RefSeq" id="WP_350278561.1">
    <property type="nucleotide sequence ID" value="NZ_CP158165.1"/>
</dbReference>
<protein>
    <submittedName>
        <fullName evidence="2">Uncharacterized protein</fullName>
    </submittedName>
</protein>
<reference evidence="2" key="1">
    <citation type="submission" date="2024-06" db="EMBL/GenBank/DDBJ databases">
        <title>Kribbella sp. strain HUAS MG21 genome sequences.</title>
        <authorList>
            <person name="Mo P."/>
        </authorList>
    </citation>
    <scope>NUCLEOTIDE SEQUENCE</scope>
    <source>
        <strain evidence="2">HUAS MG21</strain>
    </source>
</reference>
<evidence type="ECO:0000313" key="2">
    <source>
        <dbReference type="EMBL" id="XBV25753.1"/>
    </source>
</evidence>
<dbReference type="EMBL" id="CP158165">
    <property type="protein sequence ID" value="XBV25753.1"/>
    <property type="molecule type" value="Genomic_DNA"/>
</dbReference>
<name>A0AAU7TG18_9ACTN</name>
<proteinExistence type="predicted"/>
<sequence length="304" mass="31452">MSPTRSSAIAASALLLSTLATTPAGAASAPATTATSAATATAACTMTVGSVTAGGDIGYSNVSAGSPVTARQGTAVHLFTPGVAKTSSTWTHNPKSASGDITVGTVLLNTTLYSSWYGTDLQGKPTSGMNGVGRNHGGYRMIENSAPWTGGGTAASYRLRGDGVLYRWIYNLGDPYGSAVVTPLSGFAAVKSMALISETKTYDTFLANTRSGGLYTIHIPRTGKPVVTKVRSSTWQTFEHLVAERCGTQSTLLTAIDKETGNAYLYAVGHGATVIKGLGKIPGTYKDPVYYLRTTSTVPPLYGE</sequence>
<keyword evidence="1" id="KW-0732">Signal</keyword>
<feature type="signal peptide" evidence="1">
    <location>
        <begin position="1"/>
        <end position="26"/>
    </location>
</feature>
<accession>A0AAU7TG18</accession>